<dbReference type="CDD" id="cd09294">
    <property type="entry name" value="SmpB"/>
    <property type="match status" value="1"/>
</dbReference>
<dbReference type="Proteomes" id="UP000598633">
    <property type="component" value="Unassembled WGS sequence"/>
</dbReference>
<dbReference type="Gene3D" id="2.40.280.10">
    <property type="match status" value="1"/>
</dbReference>
<dbReference type="GO" id="GO:0070929">
    <property type="term" value="P:trans-translation"/>
    <property type="evidence" value="ECO:0007669"/>
    <property type="project" value="UniProtKB-UniRule"/>
</dbReference>
<comment type="similarity">
    <text evidence="3">Belongs to the SmpB family.</text>
</comment>
<evidence type="ECO:0000313" key="5">
    <source>
        <dbReference type="Proteomes" id="UP000598633"/>
    </source>
</evidence>
<keyword evidence="1 3" id="KW-0963">Cytoplasm</keyword>
<comment type="subcellular location">
    <subcellularLocation>
        <location evidence="3">Cytoplasm</location>
    </subcellularLocation>
    <text evidence="3">The tmRNA-SmpB complex associates with stalled 70S ribosomes.</text>
</comment>
<evidence type="ECO:0000256" key="3">
    <source>
        <dbReference type="HAMAP-Rule" id="MF_00023"/>
    </source>
</evidence>
<name>A0A8J6Y136_9BACT</name>
<dbReference type="HAMAP" id="MF_00023">
    <property type="entry name" value="SmpB"/>
    <property type="match status" value="1"/>
</dbReference>
<sequence length="153" mass="17501">MSDDRRVLATNRKARHVYHILEKETAGIELLGTEVKAIRDGRINLKEAYVSFAGGEAFLVGCHVGAYEAAGYAHHDPVRRRRLLLQKREIERLASKVHEKGLTVVPLSAFLEGNWIKIEIALVRGKQLHDKRETLRQRTLDREAEQAIKDRSR</sequence>
<dbReference type="SUPFAM" id="SSF74982">
    <property type="entry name" value="Small protein B (SmpB)"/>
    <property type="match status" value="1"/>
</dbReference>
<organism evidence="4 5">
    <name type="scientific">Candidatus Sulfomarinibacter kjeldsenii</name>
    <dbReference type="NCBI Taxonomy" id="2885994"/>
    <lineage>
        <taxon>Bacteria</taxon>
        <taxon>Pseudomonadati</taxon>
        <taxon>Acidobacteriota</taxon>
        <taxon>Thermoanaerobaculia</taxon>
        <taxon>Thermoanaerobaculales</taxon>
        <taxon>Candidatus Sulfomarinibacteraceae</taxon>
        <taxon>Candidatus Sulfomarinibacter</taxon>
    </lineage>
</organism>
<dbReference type="InterPro" id="IPR023620">
    <property type="entry name" value="SmpB"/>
</dbReference>
<dbReference type="AlphaFoldDB" id="A0A8J6Y136"/>
<evidence type="ECO:0000256" key="1">
    <source>
        <dbReference type="ARBA" id="ARBA00022490"/>
    </source>
</evidence>
<dbReference type="InterPro" id="IPR020081">
    <property type="entry name" value="SsrA-bd_prot_CS"/>
</dbReference>
<comment type="function">
    <text evidence="3">Required for rescue of stalled ribosomes mediated by trans-translation. Binds to transfer-messenger RNA (tmRNA), required for stable association of tmRNA with ribosomes. tmRNA and SmpB together mimic tRNA shape, replacing the anticodon stem-loop with SmpB. tmRNA is encoded by the ssrA gene; the 2 termini fold to resemble tRNA(Ala) and it encodes a 'tag peptide', a short internal open reading frame. During trans-translation Ala-aminoacylated tmRNA acts like a tRNA, entering the A-site of stalled ribosomes, displacing the stalled mRNA. The ribosome then switches to translate the ORF on the tmRNA; the nascent peptide is terminated with the 'tag peptide' encoded by the tmRNA and targeted for degradation. The ribosome is freed to recommence translation, which seems to be the essential function of trans-translation.</text>
</comment>
<dbReference type="NCBIfam" id="NF003843">
    <property type="entry name" value="PRK05422.1"/>
    <property type="match status" value="1"/>
</dbReference>
<reference evidence="4 5" key="1">
    <citation type="submission" date="2020-08" db="EMBL/GenBank/DDBJ databases">
        <title>Acidobacteriota in marine sediments use diverse sulfur dissimilation pathways.</title>
        <authorList>
            <person name="Wasmund K."/>
        </authorList>
    </citation>
    <scope>NUCLEOTIDE SEQUENCE [LARGE SCALE GENOMIC DNA]</scope>
    <source>
        <strain evidence="4">MAG AM3-A</strain>
    </source>
</reference>
<keyword evidence="2 3" id="KW-0694">RNA-binding</keyword>
<dbReference type="GO" id="GO:0003723">
    <property type="term" value="F:RNA binding"/>
    <property type="evidence" value="ECO:0007669"/>
    <property type="project" value="UniProtKB-UniRule"/>
</dbReference>
<dbReference type="Pfam" id="PF01668">
    <property type="entry name" value="SmpB"/>
    <property type="match status" value="1"/>
</dbReference>
<proteinExistence type="inferred from homology"/>
<accession>A0A8J6Y136</accession>
<gene>
    <name evidence="3 4" type="primary">smpB</name>
    <name evidence="4" type="ORF">IFJ97_06690</name>
</gene>
<dbReference type="PANTHER" id="PTHR30308:SF2">
    <property type="entry name" value="SSRA-BINDING PROTEIN"/>
    <property type="match status" value="1"/>
</dbReference>
<evidence type="ECO:0000313" key="4">
    <source>
        <dbReference type="EMBL" id="MBD3871031.1"/>
    </source>
</evidence>
<dbReference type="NCBIfam" id="TIGR00086">
    <property type="entry name" value="smpB"/>
    <property type="match status" value="1"/>
</dbReference>
<dbReference type="GO" id="GO:0005829">
    <property type="term" value="C:cytosol"/>
    <property type="evidence" value="ECO:0007669"/>
    <property type="project" value="TreeGrafter"/>
</dbReference>
<dbReference type="PANTHER" id="PTHR30308">
    <property type="entry name" value="TMRNA-BINDING COMPONENT OF TRANS-TRANSLATION TAGGING COMPLEX"/>
    <property type="match status" value="1"/>
</dbReference>
<dbReference type="PROSITE" id="PS01317">
    <property type="entry name" value="SSRP"/>
    <property type="match status" value="1"/>
</dbReference>
<dbReference type="InterPro" id="IPR000037">
    <property type="entry name" value="SsrA-bd_prot"/>
</dbReference>
<protein>
    <recommendedName>
        <fullName evidence="3">SsrA-binding protein</fullName>
    </recommendedName>
    <alternativeName>
        <fullName evidence="3">Small protein B</fullName>
    </alternativeName>
</protein>
<comment type="caution">
    <text evidence="4">The sequence shown here is derived from an EMBL/GenBank/DDBJ whole genome shotgun (WGS) entry which is preliminary data.</text>
</comment>
<evidence type="ECO:0000256" key="2">
    <source>
        <dbReference type="ARBA" id="ARBA00022884"/>
    </source>
</evidence>
<dbReference type="GO" id="GO:0070930">
    <property type="term" value="P:trans-translation-dependent protein tagging"/>
    <property type="evidence" value="ECO:0007669"/>
    <property type="project" value="TreeGrafter"/>
</dbReference>
<dbReference type="EMBL" id="JACXWA010000109">
    <property type="protein sequence ID" value="MBD3871031.1"/>
    <property type="molecule type" value="Genomic_DNA"/>
</dbReference>